<reference evidence="7" key="1">
    <citation type="journal article" date="2015" name="Nature">
        <title>Complex archaea that bridge the gap between prokaryotes and eukaryotes.</title>
        <authorList>
            <person name="Spang A."/>
            <person name="Saw J.H."/>
            <person name="Jorgensen S.L."/>
            <person name="Zaremba-Niedzwiedzka K."/>
            <person name="Martijn J."/>
            <person name="Lind A.E."/>
            <person name="van Eijk R."/>
            <person name="Schleper C."/>
            <person name="Guy L."/>
            <person name="Ettema T.J."/>
        </authorList>
    </citation>
    <scope>NUCLEOTIDE SEQUENCE</scope>
</reference>
<keyword evidence="5" id="KW-0411">Iron-sulfur</keyword>
<dbReference type="SFLD" id="SFLDG01082">
    <property type="entry name" value="B12-binding_domain_containing"/>
    <property type="match status" value="1"/>
</dbReference>
<dbReference type="EMBL" id="LAZR01003448">
    <property type="protein sequence ID" value="KKN18223.1"/>
    <property type="molecule type" value="Genomic_DNA"/>
</dbReference>
<accession>A0A0F9RLS8</accession>
<evidence type="ECO:0000256" key="2">
    <source>
        <dbReference type="ARBA" id="ARBA00022691"/>
    </source>
</evidence>
<evidence type="ECO:0000256" key="1">
    <source>
        <dbReference type="ARBA" id="ARBA00001966"/>
    </source>
</evidence>
<dbReference type="GO" id="GO:0051536">
    <property type="term" value="F:iron-sulfur cluster binding"/>
    <property type="evidence" value="ECO:0007669"/>
    <property type="project" value="UniProtKB-KW"/>
</dbReference>
<dbReference type="AlphaFoldDB" id="A0A0F9RLS8"/>
<keyword evidence="3" id="KW-0479">Metal-binding</keyword>
<feature type="non-terminal residue" evidence="7">
    <location>
        <position position="203"/>
    </location>
</feature>
<gene>
    <name evidence="7" type="ORF">LCGC14_0957990</name>
</gene>
<dbReference type="InterPro" id="IPR006158">
    <property type="entry name" value="Cobalamin-bd"/>
</dbReference>
<sequence length="203" mass="22867">MGLNILLVNPNRFQSPPVIPIGLEYIVTALEKHNHNVEIFDLCFSDTPEKDLVKILNGKLFDLVGFTIRNIDSAIFFNNEFFLPNFKPLVQCVKEQNIPVMLGGSGFSAMPKEILDYLNADYGIIGPGEVIFPKFLELFQSKNIAQKIFDGWEAGVDKELVNLRGNKVDYPLYLNKGGIVGFETHIGCDNQCPYCIEADKRIH</sequence>
<dbReference type="GO" id="GO:0005829">
    <property type="term" value="C:cytosol"/>
    <property type="evidence" value="ECO:0007669"/>
    <property type="project" value="TreeGrafter"/>
</dbReference>
<evidence type="ECO:0000256" key="5">
    <source>
        <dbReference type="ARBA" id="ARBA00023014"/>
    </source>
</evidence>
<dbReference type="InterPro" id="IPR051198">
    <property type="entry name" value="BchE-like"/>
</dbReference>
<protein>
    <recommendedName>
        <fullName evidence="6">B12-binding domain-containing protein</fullName>
    </recommendedName>
</protein>
<dbReference type="InterPro" id="IPR007197">
    <property type="entry name" value="rSAM"/>
</dbReference>
<dbReference type="Gene3D" id="3.40.50.280">
    <property type="entry name" value="Cobalamin-binding domain"/>
    <property type="match status" value="1"/>
</dbReference>
<dbReference type="GO" id="GO:0003824">
    <property type="term" value="F:catalytic activity"/>
    <property type="evidence" value="ECO:0007669"/>
    <property type="project" value="InterPro"/>
</dbReference>
<dbReference type="PROSITE" id="PS51332">
    <property type="entry name" value="B12_BINDING"/>
    <property type="match status" value="1"/>
</dbReference>
<feature type="domain" description="B12-binding" evidence="6">
    <location>
        <begin position="4"/>
        <end position="146"/>
    </location>
</feature>
<dbReference type="PANTHER" id="PTHR43409">
    <property type="entry name" value="ANAEROBIC MAGNESIUM-PROTOPORPHYRIN IX MONOMETHYL ESTER CYCLASE-RELATED"/>
    <property type="match status" value="1"/>
</dbReference>
<dbReference type="GO" id="GO:0046872">
    <property type="term" value="F:metal ion binding"/>
    <property type="evidence" value="ECO:0007669"/>
    <property type="project" value="UniProtKB-KW"/>
</dbReference>
<evidence type="ECO:0000256" key="4">
    <source>
        <dbReference type="ARBA" id="ARBA00023004"/>
    </source>
</evidence>
<comment type="caution">
    <text evidence="7">The sequence shown here is derived from an EMBL/GenBank/DDBJ whole genome shotgun (WGS) entry which is preliminary data.</text>
</comment>
<dbReference type="GO" id="GO:0031419">
    <property type="term" value="F:cobalamin binding"/>
    <property type="evidence" value="ECO:0007669"/>
    <property type="project" value="InterPro"/>
</dbReference>
<evidence type="ECO:0000259" key="6">
    <source>
        <dbReference type="PROSITE" id="PS51332"/>
    </source>
</evidence>
<dbReference type="Pfam" id="PF02310">
    <property type="entry name" value="B12-binding"/>
    <property type="match status" value="1"/>
</dbReference>
<organism evidence="7">
    <name type="scientific">marine sediment metagenome</name>
    <dbReference type="NCBI Taxonomy" id="412755"/>
    <lineage>
        <taxon>unclassified sequences</taxon>
        <taxon>metagenomes</taxon>
        <taxon>ecological metagenomes</taxon>
    </lineage>
</organism>
<keyword evidence="2" id="KW-0949">S-adenosyl-L-methionine</keyword>
<comment type="cofactor">
    <cofactor evidence="1">
        <name>[4Fe-4S] cluster</name>
        <dbReference type="ChEBI" id="CHEBI:49883"/>
    </cofactor>
</comment>
<dbReference type="PANTHER" id="PTHR43409:SF16">
    <property type="entry name" value="SLR0320 PROTEIN"/>
    <property type="match status" value="1"/>
</dbReference>
<evidence type="ECO:0000313" key="7">
    <source>
        <dbReference type="EMBL" id="KKN18223.1"/>
    </source>
</evidence>
<evidence type="ECO:0000256" key="3">
    <source>
        <dbReference type="ARBA" id="ARBA00022723"/>
    </source>
</evidence>
<proteinExistence type="predicted"/>
<dbReference type="SFLD" id="SFLDS00029">
    <property type="entry name" value="Radical_SAM"/>
    <property type="match status" value="1"/>
</dbReference>
<name>A0A0F9RLS8_9ZZZZ</name>
<keyword evidence="4" id="KW-0408">Iron</keyword>